<evidence type="ECO:0000259" key="3">
    <source>
        <dbReference type="Pfam" id="PF02579"/>
    </source>
</evidence>
<sequence>MIYAIPNDGERVANHFVKAPYIAIYSDSDGLLKNLANIASMPQSGCKAKSQLIQSLHEYKVDAVLVRNIGERALGKLLSSGKQVFKLSTRSSLDDVLGVPRSPLTVATQGRPSTNHAKKDSCRGCSSKSKEVPSLLLNPKPQSKKALMALRPAKLKVLVSSYVKEVK</sequence>
<proteinExistence type="predicted"/>
<evidence type="ECO:0000313" key="4">
    <source>
        <dbReference type="EMBL" id="CAH1584596.1"/>
    </source>
</evidence>
<dbReference type="SUPFAM" id="SSF53146">
    <property type="entry name" value="Nitrogenase accessory factor-like"/>
    <property type="match status" value="1"/>
</dbReference>
<dbReference type="RefSeq" id="WP_409588771.1">
    <property type="nucleotide sequence ID" value="NZ_CAKMTZ010000071.1"/>
</dbReference>
<evidence type="ECO:0000256" key="2">
    <source>
        <dbReference type="SAM" id="MobiDB-lite"/>
    </source>
</evidence>
<name>A0AAU9QM92_9VIBR</name>
<dbReference type="Pfam" id="PF02579">
    <property type="entry name" value="Nitro_FeMo-Co"/>
    <property type="match status" value="1"/>
</dbReference>
<dbReference type="InterPro" id="IPR033913">
    <property type="entry name" value="MTH1175_dom"/>
</dbReference>
<dbReference type="Proteomes" id="UP001295462">
    <property type="component" value="Unassembled WGS sequence"/>
</dbReference>
<keyword evidence="1" id="KW-0535">Nitrogen fixation</keyword>
<dbReference type="Gene3D" id="3.30.420.130">
    <property type="entry name" value="Dinitrogenase iron-molybdenum cofactor biosynthesis domain"/>
    <property type="match status" value="1"/>
</dbReference>
<dbReference type="InterPro" id="IPR036105">
    <property type="entry name" value="DiNase_FeMo-co_biosyn_sf"/>
</dbReference>
<feature type="region of interest" description="Disordered" evidence="2">
    <location>
        <begin position="104"/>
        <end position="133"/>
    </location>
</feature>
<comment type="caution">
    <text evidence="4">The sequence shown here is derived from an EMBL/GenBank/DDBJ whole genome shotgun (WGS) entry which is preliminary data.</text>
</comment>
<protein>
    <submittedName>
        <fullName evidence="4">Dinitrogenase iron-molybdenum cofactor</fullName>
    </submittedName>
</protein>
<dbReference type="CDD" id="cd00851">
    <property type="entry name" value="MTH1175"/>
    <property type="match status" value="1"/>
</dbReference>
<evidence type="ECO:0000256" key="1">
    <source>
        <dbReference type="ARBA" id="ARBA00023231"/>
    </source>
</evidence>
<dbReference type="EMBL" id="CAKMUD010000072">
    <property type="protein sequence ID" value="CAH1584596.1"/>
    <property type="molecule type" value="Genomic_DNA"/>
</dbReference>
<dbReference type="InterPro" id="IPR003731">
    <property type="entry name" value="Di-Nase_FeMo-co_biosynth"/>
</dbReference>
<feature type="domain" description="Dinitrogenase iron-molybdenum cofactor biosynthesis" evidence="3">
    <location>
        <begin position="8"/>
        <end position="97"/>
    </location>
</feature>
<evidence type="ECO:0000313" key="5">
    <source>
        <dbReference type="Proteomes" id="UP001295462"/>
    </source>
</evidence>
<organism evidence="4 5">
    <name type="scientific">Vibrio jasicida</name>
    <dbReference type="NCBI Taxonomy" id="766224"/>
    <lineage>
        <taxon>Bacteria</taxon>
        <taxon>Pseudomonadati</taxon>
        <taxon>Pseudomonadota</taxon>
        <taxon>Gammaproteobacteria</taxon>
        <taxon>Vibrionales</taxon>
        <taxon>Vibrionaceae</taxon>
        <taxon>Vibrio</taxon>
    </lineage>
</organism>
<gene>
    <name evidence="4" type="ORF">THF1A12_20094</name>
</gene>
<feature type="compositionally biased region" description="Polar residues" evidence="2">
    <location>
        <begin position="105"/>
        <end position="115"/>
    </location>
</feature>
<accession>A0AAU9QM92</accession>
<dbReference type="AlphaFoldDB" id="A0AAU9QM92"/>
<reference evidence="4" key="1">
    <citation type="submission" date="2022-01" db="EMBL/GenBank/DDBJ databases">
        <authorList>
            <person name="Lagorce A."/>
        </authorList>
    </citation>
    <scope>NUCLEOTIDE SEQUENCE</scope>
    <source>
        <strain evidence="4">Th15_F1_A12</strain>
    </source>
</reference>